<keyword evidence="1" id="KW-0479">Metal-binding</keyword>
<dbReference type="Pfam" id="PF25600">
    <property type="entry name" value="TRIM_CC"/>
    <property type="match status" value="1"/>
</dbReference>
<name>A0A8T2JUM1_9PIPI</name>
<evidence type="ECO:0000313" key="10">
    <source>
        <dbReference type="Proteomes" id="UP000812440"/>
    </source>
</evidence>
<evidence type="ECO:0000256" key="5">
    <source>
        <dbReference type="PROSITE-ProRule" id="PRU00024"/>
    </source>
</evidence>
<dbReference type="SMART" id="SM00336">
    <property type="entry name" value="BBOX"/>
    <property type="match status" value="1"/>
</dbReference>
<organism evidence="9 10">
    <name type="scientific">Hymenochirus boettgeri</name>
    <name type="common">Congo dwarf clawed frog</name>
    <dbReference type="NCBI Taxonomy" id="247094"/>
    <lineage>
        <taxon>Eukaryota</taxon>
        <taxon>Metazoa</taxon>
        <taxon>Chordata</taxon>
        <taxon>Craniata</taxon>
        <taxon>Vertebrata</taxon>
        <taxon>Euteleostomi</taxon>
        <taxon>Amphibia</taxon>
        <taxon>Batrachia</taxon>
        <taxon>Anura</taxon>
        <taxon>Pipoidea</taxon>
        <taxon>Pipidae</taxon>
        <taxon>Pipinae</taxon>
        <taxon>Hymenochirus</taxon>
    </lineage>
</organism>
<dbReference type="InterPro" id="IPR006574">
    <property type="entry name" value="PRY"/>
</dbReference>
<dbReference type="InterPro" id="IPR003877">
    <property type="entry name" value="SPRY_dom"/>
</dbReference>
<protein>
    <submittedName>
        <fullName evidence="9">Uncharacterized protein</fullName>
    </submittedName>
</protein>
<dbReference type="SMART" id="SM00449">
    <property type="entry name" value="SPRY"/>
    <property type="match status" value="1"/>
</dbReference>
<dbReference type="Gene3D" id="3.30.160.60">
    <property type="entry name" value="Classic Zinc Finger"/>
    <property type="match status" value="1"/>
</dbReference>
<sequence>MLWNKGEGFTASDPQHHGTGIYCTYCIHSTVPAVKSCLHCEASLCDSHVRAHSKSAEHVLTEPTTPLGNRKCYVHHELLKYYCGEDGVCVCASCCLAGDHRGHKVETINEASEKKKEKLRNVLKKLTPKRKETEKKIQILQENRRAVQTQAAGERERMAAMFRDIKGWLDVLEKRVLGEISRQEEKISLQVCDLIQQLEIQKDELSKKMNQIEKMCSMVDPLTVLKDCQLEAAAFYVAVEGKDVRERDDRRVCAVGDLDMGLVLQTLHTGLDNVNRVIYGNIYGEEATTVLLDINTAANEVALSKDRKTVYLSQANQNHSNTPERFQVCPQVLSTRSFPTGRYYWDVEGSESGGWRVGVAYPSIARNGDHSCIGENRLSWCLCQWGQKYSVIHNNKEVLLSHKASCSRIRISLDYEAGLLSFYELSDPIRHLHTFTATFTEPLHAALWVGWGNSCVGIIS</sequence>
<dbReference type="EMBL" id="JAACNH010000003">
    <property type="protein sequence ID" value="KAG8447194.1"/>
    <property type="molecule type" value="Genomic_DNA"/>
</dbReference>
<dbReference type="InterPro" id="IPR013320">
    <property type="entry name" value="ConA-like_dom_sf"/>
</dbReference>
<keyword evidence="3" id="KW-0862">Zinc</keyword>
<evidence type="ECO:0000313" key="9">
    <source>
        <dbReference type="EMBL" id="KAG8447194.1"/>
    </source>
</evidence>
<evidence type="ECO:0000256" key="4">
    <source>
        <dbReference type="ARBA" id="ARBA00023054"/>
    </source>
</evidence>
<feature type="domain" description="B30.2/SPRY" evidence="8">
    <location>
        <begin position="270"/>
        <end position="460"/>
    </location>
</feature>
<evidence type="ECO:0000256" key="3">
    <source>
        <dbReference type="ARBA" id="ARBA00022833"/>
    </source>
</evidence>
<dbReference type="InterPro" id="IPR003879">
    <property type="entry name" value="Butyrophylin_SPRY"/>
</dbReference>
<comment type="caution">
    <text evidence="9">The sequence shown here is derived from an EMBL/GenBank/DDBJ whole genome shotgun (WGS) entry which is preliminary data.</text>
</comment>
<dbReference type="InterPro" id="IPR000315">
    <property type="entry name" value="Znf_B-box"/>
</dbReference>
<dbReference type="Proteomes" id="UP000812440">
    <property type="component" value="Chromosome 8_10"/>
</dbReference>
<dbReference type="CDD" id="cd19769">
    <property type="entry name" value="Bbox2_TRIM16-like"/>
    <property type="match status" value="1"/>
</dbReference>
<dbReference type="SUPFAM" id="SSF57845">
    <property type="entry name" value="B-box zinc-binding domain"/>
    <property type="match status" value="1"/>
</dbReference>
<evidence type="ECO:0000256" key="2">
    <source>
        <dbReference type="ARBA" id="ARBA00022771"/>
    </source>
</evidence>
<dbReference type="SMART" id="SM00589">
    <property type="entry name" value="PRY"/>
    <property type="match status" value="1"/>
</dbReference>
<dbReference type="SUPFAM" id="SSF49899">
    <property type="entry name" value="Concanavalin A-like lectins/glucanases"/>
    <property type="match status" value="1"/>
</dbReference>
<evidence type="ECO:0000259" key="8">
    <source>
        <dbReference type="PROSITE" id="PS50188"/>
    </source>
</evidence>
<dbReference type="InterPro" id="IPR003649">
    <property type="entry name" value="Bbox_C"/>
</dbReference>
<dbReference type="GO" id="GO:0005737">
    <property type="term" value="C:cytoplasm"/>
    <property type="evidence" value="ECO:0007669"/>
    <property type="project" value="UniProtKB-ARBA"/>
</dbReference>
<dbReference type="Gene3D" id="4.10.830.40">
    <property type="match status" value="1"/>
</dbReference>
<evidence type="ECO:0000259" key="7">
    <source>
        <dbReference type="PROSITE" id="PS50119"/>
    </source>
</evidence>
<feature type="domain" description="B box-type" evidence="7">
    <location>
        <begin position="67"/>
        <end position="108"/>
    </location>
</feature>
<dbReference type="InterPro" id="IPR001870">
    <property type="entry name" value="B30.2/SPRY"/>
</dbReference>
<dbReference type="InterPro" id="IPR043136">
    <property type="entry name" value="B30.2/SPRY_sf"/>
</dbReference>
<dbReference type="PANTHER" id="PTHR25465:SF41">
    <property type="entry name" value="E3 UBIQUITIN-PROTEIN LIGASE RNF135"/>
    <property type="match status" value="1"/>
</dbReference>
<reference evidence="9" key="1">
    <citation type="thesis" date="2020" institute="ProQuest LLC" country="789 East Eisenhower Parkway, Ann Arbor, MI, USA">
        <title>Comparative Genomics and Chromosome Evolution.</title>
        <authorList>
            <person name="Mudd A.B."/>
        </authorList>
    </citation>
    <scope>NUCLEOTIDE SEQUENCE</scope>
    <source>
        <strain evidence="9">Female2</strain>
        <tissue evidence="9">Blood</tissue>
    </source>
</reference>
<dbReference type="SMART" id="SM00502">
    <property type="entry name" value="BBC"/>
    <property type="match status" value="1"/>
</dbReference>
<keyword evidence="4 6" id="KW-0175">Coiled coil</keyword>
<evidence type="ECO:0000256" key="6">
    <source>
        <dbReference type="SAM" id="Coils"/>
    </source>
</evidence>
<dbReference type="Gene3D" id="2.60.120.920">
    <property type="match status" value="1"/>
</dbReference>
<dbReference type="Pfam" id="PF00622">
    <property type="entry name" value="SPRY"/>
    <property type="match status" value="1"/>
</dbReference>
<dbReference type="PROSITE" id="PS50188">
    <property type="entry name" value="B302_SPRY"/>
    <property type="match status" value="1"/>
</dbReference>
<dbReference type="AlphaFoldDB" id="A0A8T2JUM1"/>
<dbReference type="PROSITE" id="PS50119">
    <property type="entry name" value="ZF_BBOX"/>
    <property type="match status" value="1"/>
</dbReference>
<dbReference type="Pfam" id="PF13765">
    <property type="entry name" value="PRY"/>
    <property type="match status" value="1"/>
</dbReference>
<dbReference type="InterPro" id="IPR051051">
    <property type="entry name" value="E3_ubiq-ligase_TRIM/RNF"/>
</dbReference>
<dbReference type="GO" id="GO:0008270">
    <property type="term" value="F:zinc ion binding"/>
    <property type="evidence" value="ECO:0007669"/>
    <property type="project" value="UniProtKB-KW"/>
</dbReference>
<gene>
    <name evidence="9" type="ORF">GDO86_014601</name>
</gene>
<dbReference type="Pfam" id="PF00643">
    <property type="entry name" value="zf-B_box"/>
    <property type="match status" value="1"/>
</dbReference>
<proteinExistence type="predicted"/>
<dbReference type="OrthoDB" id="6270329at2759"/>
<dbReference type="PRINTS" id="PR01407">
    <property type="entry name" value="BUTYPHLNCDUF"/>
</dbReference>
<dbReference type="PANTHER" id="PTHR25465">
    <property type="entry name" value="B-BOX DOMAIN CONTAINING"/>
    <property type="match status" value="1"/>
</dbReference>
<dbReference type="CDD" id="cd12891">
    <property type="entry name" value="SPRY_PRY_C-I_2"/>
    <property type="match status" value="1"/>
</dbReference>
<keyword evidence="2 5" id="KW-0863">Zinc-finger</keyword>
<evidence type="ECO:0000256" key="1">
    <source>
        <dbReference type="ARBA" id="ARBA00022723"/>
    </source>
</evidence>
<accession>A0A8T2JUM1</accession>
<feature type="coiled-coil region" evidence="6">
    <location>
        <begin position="130"/>
        <end position="157"/>
    </location>
</feature>
<keyword evidence="10" id="KW-1185">Reference proteome</keyword>
<dbReference type="InterPro" id="IPR058030">
    <property type="entry name" value="TRIM8/14/16/25/29/45/65_CC"/>
</dbReference>